<accession>A0A1F5ZIP8</accession>
<proteinExistence type="predicted"/>
<gene>
    <name evidence="1" type="ORF">A2Z00_01990</name>
</gene>
<dbReference type="EMBL" id="MFIZ01000007">
    <property type="protein sequence ID" value="OGG11977.1"/>
    <property type="molecule type" value="Genomic_DNA"/>
</dbReference>
<evidence type="ECO:0000313" key="1">
    <source>
        <dbReference type="EMBL" id="OGG11977.1"/>
    </source>
</evidence>
<name>A0A1F5ZIP8_9BACT</name>
<dbReference type="AlphaFoldDB" id="A0A1F5ZIP8"/>
<organism evidence="1 2">
    <name type="scientific">Candidatus Gottesmanbacteria bacterium RBG_13_45_10</name>
    <dbReference type="NCBI Taxonomy" id="1798370"/>
    <lineage>
        <taxon>Bacteria</taxon>
        <taxon>Candidatus Gottesmaniibacteriota</taxon>
    </lineage>
</organism>
<evidence type="ECO:0000313" key="2">
    <source>
        <dbReference type="Proteomes" id="UP000177268"/>
    </source>
</evidence>
<dbReference type="Proteomes" id="UP000177268">
    <property type="component" value="Unassembled WGS sequence"/>
</dbReference>
<reference evidence="1 2" key="1">
    <citation type="journal article" date="2016" name="Nat. Commun.">
        <title>Thousands of microbial genomes shed light on interconnected biogeochemical processes in an aquifer system.</title>
        <authorList>
            <person name="Anantharaman K."/>
            <person name="Brown C.T."/>
            <person name="Hug L.A."/>
            <person name="Sharon I."/>
            <person name="Castelle C.J."/>
            <person name="Probst A.J."/>
            <person name="Thomas B.C."/>
            <person name="Singh A."/>
            <person name="Wilkins M.J."/>
            <person name="Karaoz U."/>
            <person name="Brodie E.L."/>
            <person name="Williams K.H."/>
            <person name="Hubbard S.S."/>
            <person name="Banfield J.F."/>
        </authorList>
    </citation>
    <scope>NUCLEOTIDE SEQUENCE [LARGE SCALE GENOMIC DNA]</scope>
</reference>
<comment type="caution">
    <text evidence="1">The sequence shown here is derived from an EMBL/GenBank/DDBJ whole genome shotgun (WGS) entry which is preliminary data.</text>
</comment>
<protein>
    <submittedName>
        <fullName evidence="1">Uncharacterized protein</fullName>
    </submittedName>
</protein>
<sequence>MSELVSNTGLHIITSPEDLPEGVSYRDLGGIVGYKAASILWVQQYLPHIPTARMIVAPPGIQTEEILRTARQQGLRFPWIIRSSAPEDNLPGYEGVLPTLTCEDELASPERKIMEVKYSPSVSRGKFRTPEATVIIAEKSLSRLVGTIAAHPHKDNLLVGSVSNFKRPNDPVHATFFIESGTVQFSPYWSSWKFIENLPFAPQQLLTIATYYQQIGSLPAMNPAITHQMEFGLESTLYFQFRDFLPKQKSSFTLPETEEDKLPLGAKPMVFGITPPEGVIAQVYDSYEFTSGGELQRTSKDIPVAIISKSSGRIGQLLPQDVNLFVEQQGMLAHTDVHFMRTCALTVIGADGWWDLPTGQFIRIFSDGERVRIEME</sequence>